<dbReference type="SUPFAM" id="SSF51695">
    <property type="entry name" value="PLC-like phosphodiesterases"/>
    <property type="match status" value="1"/>
</dbReference>
<dbReference type="PRINTS" id="PR00113">
    <property type="entry name" value="ALKPHPHTASE"/>
</dbReference>
<feature type="binding site" evidence="3">
    <location>
        <position position="427"/>
    </location>
    <ligand>
        <name>Mg(2+)</name>
        <dbReference type="ChEBI" id="CHEBI:18420"/>
    </ligand>
</feature>
<dbReference type="InterPro" id="IPR001952">
    <property type="entry name" value="Alkaline_phosphatase"/>
</dbReference>
<feature type="binding site" evidence="3">
    <location>
        <position position="540"/>
    </location>
    <ligand>
        <name>Mg(2+)</name>
        <dbReference type="ChEBI" id="CHEBI:18420"/>
    </ligand>
</feature>
<feature type="active site" description="Phosphoserine intermediate" evidence="2">
    <location>
        <position position="374"/>
    </location>
</feature>
<dbReference type="GO" id="GO:0006629">
    <property type="term" value="P:lipid metabolic process"/>
    <property type="evidence" value="ECO:0007669"/>
    <property type="project" value="InterPro"/>
</dbReference>
<dbReference type="AlphaFoldDB" id="A0A2V3PPJ3"/>
<feature type="signal peptide" evidence="5">
    <location>
        <begin position="1"/>
        <end position="25"/>
    </location>
</feature>
<keyword evidence="5" id="KW-0732">Signal</keyword>
<keyword evidence="7" id="KW-1185">Reference proteome</keyword>
<keyword evidence="3" id="KW-0862">Zinc</keyword>
<comment type="cofactor">
    <cofactor evidence="3">
        <name>Zn(2+)</name>
        <dbReference type="ChEBI" id="CHEBI:29105"/>
    </cofactor>
    <text evidence="3">Binds 2 Zn(2+) ions.</text>
</comment>
<dbReference type="GO" id="GO:0046872">
    <property type="term" value="F:metal ion binding"/>
    <property type="evidence" value="ECO:0007669"/>
    <property type="project" value="UniProtKB-KW"/>
</dbReference>
<sequence length="655" mass="72166">MKKRYISAFLPLVLLGVSFPATTFAQKDIFIHSHNDYQRRVPFYQAYAQQVSSVEADIFLSKDNQLLVAHDLHELPTASNLDELYINPLVHLFKQNGGKPWKDSDKKLQLLIELKTPATPTLDMVVQKLSAHPEVFNRAVNPYAVQIVITGEFVPNPSDFSKYPAYIQFDGLLSEKYTPQQLARVAYISVPFFEYAQWNGKGTLVTDQKKKVEAVIAQIHAMGKPIRFWGTPDHVTAWNTFHTMGVDIINTDVPELCADFFHNFDDKNFVISPDLANAHEGITKTDRLDKTTAGFQGFDNKKLQLSKGIEIYQPTYLNDGVRKPVKNIIFLIGDGMGLAQINAAASVNKGLSLFGFKYLGLQQNSSKDAFTTDSAAGGSALATGESNNNRHISMADDGTVYPSMSDVATSKGMKAGVVTWGNIADATPAAFYGHSTERDNADEITEWLLKGNLTLLNGSGMHILTDRKDKRNLAEELKSKYNITTSIDEINSKSGKVICIDERMEQAATAETIGLLADATKESIKKLSENNKNGFFLMVEGAKIDYAGHANSLPGSIVEMLSFDMAIAEAMKFADSNGETLIVVTADHETGGLTLVDGDLETGKITARYMTDDHTPIMLPVFAYGPGAADFIGIYKNTQVFHKMKALLDANKQKK</sequence>
<feature type="binding site" evidence="3">
    <location>
        <position position="334"/>
    </location>
    <ligand>
        <name>Mg(2+)</name>
        <dbReference type="ChEBI" id="CHEBI:18420"/>
    </ligand>
</feature>
<feature type="chain" id="PRO_5016166600" evidence="5">
    <location>
        <begin position="26"/>
        <end position="655"/>
    </location>
</feature>
<dbReference type="Pfam" id="PF00245">
    <property type="entry name" value="Alk_phosphatase"/>
    <property type="match status" value="1"/>
</dbReference>
<evidence type="ECO:0000313" key="7">
    <source>
        <dbReference type="Proteomes" id="UP000247973"/>
    </source>
</evidence>
<comment type="similarity">
    <text evidence="4">Belongs to the alkaline phosphatase family.</text>
</comment>
<gene>
    <name evidence="6" type="ORF">CLV62_10837</name>
</gene>
<protein>
    <submittedName>
        <fullName evidence="6">Alkaline phosphatase</fullName>
    </submittedName>
</protein>
<dbReference type="CDD" id="cd16012">
    <property type="entry name" value="ALP"/>
    <property type="match status" value="1"/>
</dbReference>
<evidence type="ECO:0000256" key="5">
    <source>
        <dbReference type="SAM" id="SignalP"/>
    </source>
</evidence>
<comment type="cofactor">
    <cofactor evidence="3">
        <name>Mg(2+)</name>
        <dbReference type="ChEBI" id="CHEBI:18420"/>
    </cofactor>
    <text evidence="3">Binds 1 Mg(2+) ion.</text>
</comment>
<dbReference type="EMBL" id="QICL01000008">
    <property type="protein sequence ID" value="PXV65039.1"/>
    <property type="molecule type" value="Genomic_DNA"/>
</dbReference>
<evidence type="ECO:0000256" key="3">
    <source>
        <dbReference type="PIRSR" id="PIRSR601952-2"/>
    </source>
</evidence>
<dbReference type="InterPro" id="IPR017946">
    <property type="entry name" value="PLC-like_Pdiesterase_TIM-brl"/>
</dbReference>
<feature type="binding site" evidence="3">
    <location>
        <position position="587"/>
    </location>
    <ligand>
        <name>Zn(2+)</name>
        <dbReference type="ChEBI" id="CHEBI:29105"/>
        <label>2</label>
    </ligand>
</feature>
<dbReference type="Gene3D" id="3.20.20.190">
    <property type="entry name" value="Phosphatidylinositol (PI) phosphodiesterase"/>
    <property type="match status" value="1"/>
</dbReference>
<evidence type="ECO:0000256" key="2">
    <source>
        <dbReference type="PIRSR" id="PIRSR601952-1"/>
    </source>
</evidence>
<feature type="binding site" evidence="3">
    <location>
        <position position="425"/>
    </location>
    <ligand>
        <name>Mg(2+)</name>
        <dbReference type="ChEBI" id="CHEBI:18420"/>
    </ligand>
</feature>
<feature type="binding site" evidence="3">
    <location>
        <position position="588"/>
    </location>
    <ligand>
        <name>Zn(2+)</name>
        <dbReference type="ChEBI" id="CHEBI:29105"/>
        <label>2</label>
    </ligand>
</feature>
<dbReference type="CDD" id="cd08577">
    <property type="entry name" value="PI-PLCc_GDPD_SF_unchar3"/>
    <property type="match status" value="1"/>
</dbReference>
<feature type="binding site" evidence="3">
    <location>
        <position position="549"/>
    </location>
    <ligand>
        <name>Zn(2+)</name>
        <dbReference type="ChEBI" id="CHEBI:29105"/>
        <label>2</label>
    </ligand>
</feature>
<accession>A0A2V3PPJ3</accession>
<evidence type="ECO:0000256" key="4">
    <source>
        <dbReference type="RuleBase" id="RU003946"/>
    </source>
</evidence>
<dbReference type="Proteomes" id="UP000247973">
    <property type="component" value="Unassembled WGS sequence"/>
</dbReference>
<evidence type="ECO:0000256" key="1">
    <source>
        <dbReference type="ARBA" id="ARBA00022553"/>
    </source>
</evidence>
<organism evidence="6 7">
    <name type="scientific">Dysgonomonas alginatilytica</name>
    <dbReference type="NCBI Taxonomy" id="1605892"/>
    <lineage>
        <taxon>Bacteria</taxon>
        <taxon>Pseudomonadati</taxon>
        <taxon>Bacteroidota</taxon>
        <taxon>Bacteroidia</taxon>
        <taxon>Bacteroidales</taxon>
        <taxon>Dysgonomonadaceae</taxon>
        <taxon>Dysgonomonas</taxon>
    </lineage>
</organism>
<dbReference type="GO" id="GO:0004035">
    <property type="term" value="F:alkaline phosphatase activity"/>
    <property type="evidence" value="ECO:0007669"/>
    <property type="project" value="TreeGrafter"/>
</dbReference>
<feature type="binding site" evidence="3">
    <location>
        <position position="334"/>
    </location>
    <ligand>
        <name>Zn(2+)</name>
        <dbReference type="ChEBI" id="CHEBI:29105"/>
        <label>2</label>
    </ligand>
</feature>
<dbReference type="Gene3D" id="3.40.720.10">
    <property type="entry name" value="Alkaline Phosphatase, subunit A"/>
    <property type="match status" value="1"/>
</dbReference>
<dbReference type="OrthoDB" id="9794455at2"/>
<dbReference type="SUPFAM" id="SSF53649">
    <property type="entry name" value="Alkaline phosphatase-like"/>
    <property type="match status" value="1"/>
</dbReference>
<dbReference type="InterPro" id="IPR039559">
    <property type="entry name" value="AIM6_PI-PLC-like_dom"/>
</dbReference>
<keyword evidence="3" id="KW-0460">Magnesium</keyword>
<keyword evidence="1" id="KW-0597">Phosphoprotein</keyword>
<reference evidence="6 7" key="1">
    <citation type="submission" date="2018-03" db="EMBL/GenBank/DDBJ databases">
        <title>Genomic Encyclopedia of Archaeal and Bacterial Type Strains, Phase II (KMG-II): from individual species to whole genera.</title>
        <authorList>
            <person name="Goeker M."/>
        </authorList>
    </citation>
    <scope>NUCLEOTIDE SEQUENCE [LARGE SCALE GENOMIC DNA]</scope>
    <source>
        <strain evidence="6 7">DSM 100214</strain>
    </source>
</reference>
<proteinExistence type="inferred from homology"/>
<dbReference type="GO" id="GO:0008081">
    <property type="term" value="F:phosphoric diester hydrolase activity"/>
    <property type="evidence" value="ECO:0007669"/>
    <property type="project" value="InterPro"/>
</dbReference>
<dbReference type="PANTHER" id="PTHR11596">
    <property type="entry name" value="ALKALINE PHOSPHATASE"/>
    <property type="match status" value="1"/>
</dbReference>
<dbReference type="InterPro" id="IPR017850">
    <property type="entry name" value="Alkaline_phosphatase_core_sf"/>
</dbReference>
<keyword evidence="3" id="KW-0479">Metal-binding</keyword>
<comment type="caution">
    <text evidence="6">The sequence shown here is derived from an EMBL/GenBank/DDBJ whole genome shotgun (WGS) entry which is preliminary data.</text>
</comment>
<evidence type="ECO:0000313" key="6">
    <source>
        <dbReference type="EMBL" id="PXV65039.1"/>
    </source>
</evidence>
<name>A0A2V3PPJ3_9BACT</name>
<dbReference type="PANTHER" id="PTHR11596:SF5">
    <property type="entry name" value="ALKALINE PHOSPHATASE"/>
    <property type="match status" value="1"/>
</dbReference>
<dbReference type="RefSeq" id="WP_110310316.1">
    <property type="nucleotide sequence ID" value="NZ_QICL01000008.1"/>
</dbReference>
<feature type="binding site" evidence="3">
    <location>
        <position position="545"/>
    </location>
    <ligand>
        <name>Zn(2+)</name>
        <dbReference type="ChEBI" id="CHEBI:29105"/>
        <label>2</label>
    </ligand>
</feature>
<dbReference type="SMART" id="SM00098">
    <property type="entry name" value="alkPPc"/>
    <property type="match status" value="1"/>
</dbReference>